<protein>
    <submittedName>
        <fullName evidence="1">Uncharacterized protein</fullName>
    </submittedName>
</protein>
<comment type="caution">
    <text evidence="1">The sequence shown here is derived from an EMBL/GenBank/DDBJ whole genome shotgun (WGS) entry which is preliminary data.</text>
</comment>
<gene>
    <name evidence="1" type="ORF">GHT06_019101</name>
</gene>
<dbReference type="Proteomes" id="UP000820818">
    <property type="component" value="Linkage Group LG8"/>
</dbReference>
<dbReference type="AlphaFoldDB" id="A0AAD5PNZ7"/>
<organism evidence="1 2">
    <name type="scientific">Daphnia sinensis</name>
    <dbReference type="NCBI Taxonomy" id="1820382"/>
    <lineage>
        <taxon>Eukaryota</taxon>
        <taxon>Metazoa</taxon>
        <taxon>Ecdysozoa</taxon>
        <taxon>Arthropoda</taxon>
        <taxon>Crustacea</taxon>
        <taxon>Branchiopoda</taxon>
        <taxon>Diplostraca</taxon>
        <taxon>Cladocera</taxon>
        <taxon>Anomopoda</taxon>
        <taxon>Daphniidae</taxon>
        <taxon>Daphnia</taxon>
        <taxon>Daphnia similis group</taxon>
    </lineage>
</organism>
<proteinExistence type="predicted"/>
<accession>A0AAD5PNZ7</accession>
<dbReference type="EMBL" id="WJBH02000008">
    <property type="protein sequence ID" value="KAI9553832.1"/>
    <property type="molecule type" value="Genomic_DNA"/>
</dbReference>
<sequence length="91" mass="10175">MKSELIFVSLRWVDVLSTYTLIASTGQHAEFGRLGITIDCSGPLYCAFLGFKSTNGGQFLNSQQRSQSQQHDGFQVKTEIARLRFSPNDDN</sequence>
<evidence type="ECO:0000313" key="1">
    <source>
        <dbReference type="EMBL" id="KAI9553832.1"/>
    </source>
</evidence>
<evidence type="ECO:0000313" key="2">
    <source>
        <dbReference type="Proteomes" id="UP000820818"/>
    </source>
</evidence>
<name>A0AAD5PNZ7_9CRUS</name>
<keyword evidence="2" id="KW-1185">Reference proteome</keyword>
<reference evidence="1 2" key="1">
    <citation type="submission" date="2022-05" db="EMBL/GenBank/DDBJ databases">
        <title>A multi-omics perspective on studying reproductive biology in Daphnia sinensis.</title>
        <authorList>
            <person name="Jia J."/>
        </authorList>
    </citation>
    <scope>NUCLEOTIDE SEQUENCE [LARGE SCALE GENOMIC DNA]</scope>
    <source>
        <strain evidence="1 2">WSL</strain>
    </source>
</reference>